<accession>A0AC60NTD5</accession>
<reference evidence="1 2" key="1">
    <citation type="journal article" date="2020" name="Cell">
        <title>Large-Scale Comparative Analyses of Tick Genomes Elucidate Their Genetic Diversity and Vector Capacities.</title>
        <authorList>
            <consortium name="Tick Genome and Microbiome Consortium (TIGMIC)"/>
            <person name="Jia N."/>
            <person name="Wang J."/>
            <person name="Shi W."/>
            <person name="Du L."/>
            <person name="Sun Y."/>
            <person name="Zhan W."/>
            <person name="Jiang J.F."/>
            <person name="Wang Q."/>
            <person name="Zhang B."/>
            <person name="Ji P."/>
            <person name="Bell-Sakyi L."/>
            <person name="Cui X.M."/>
            <person name="Yuan T.T."/>
            <person name="Jiang B.G."/>
            <person name="Yang W.F."/>
            <person name="Lam T.T."/>
            <person name="Chang Q.C."/>
            <person name="Ding S.J."/>
            <person name="Wang X.J."/>
            <person name="Zhu J.G."/>
            <person name="Ruan X.D."/>
            <person name="Zhao L."/>
            <person name="Wei J.T."/>
            <person name="Ye R.Z."/>
            <person name="Que T.C."/>
            <person name="Du C.H."/>
            <person name="Zhou Y.H."/>
            <person name="Cheng J.X."/>
            <person name="Dai P.F."/>
            <person name="Guo W.B."/>
            <person name="Han X.H."/>
            <person name="Huang E.J."/>
            <person name="Li L.F."/>
            <person name="Wei W."/>
            <person name="Gao Y.C."/>
            <person name="Liu J.Z."/>
            <person name="Shao H.Z."/>
            <person name="Wang X."/>
            <person name="Wang C.C."/>
            <person name="Yang T.C."/>
            <person name="Huo Q.B."/>
            <person name="Li W."/>
            <person name="Chen H.Y."/>
            <person name="Chen S.E."/>
            <person name="Zhou L.G."/>
            <person name="Ni X.B."/>
            <person name="Tian J.H."/>
            <person name="Sheng Y."/>
            <person name="Liu T."/>
            <person name="Pan Y.S."/>
            <person name="Xia L.Y."/>
            <person name="Li J."/>
            <person name="Zhao F."/>
            <person name="Cao W.C."/>
        </authorList>
    </citation>
    <scope>NUCLEOTIDE SEQUENCE [LARGE SCALE GENOMIC DNA]</scope>
    <source>
        <strain evidence="1">Iper-2018</strain>
    </source>
</reference>
<dbReference type="Proteomes" id="UP000805193">
    <property type="component" value="Unassembled WGS sequence"/>
</dbReference>
<proteinExistence type="predicted"/>
<protein>
    <submittedName>
        <fullName evidence="1">Uncharacterized protein</fullName>
    </submittedName>
</protein>
<evidence type="ECO:0000313" key="1">
    <source>
        <dbReference type="EMBL" id="KAG0410406.1"/>
    </source>
</evidence>
<evidence type="ECO:0000313" key="2">
    <source>
        <dbReference type="Proteomes" id="UP000805193"/>
    </source>
</evidence>
<sequence length="141" mass="15310">MTVKCMGFGPKENKDKFFIYTVVSGVWCIYTILLLAALGQSPLVTSAQLFVPFEQVWRTGVRPIFDEPSFGDGLSAVFVAAPALSGTIRFPAWQQGTASAVPPTSWGGQKRAHFDATSGHDAAMRLRHSPFALLQLSMLSC</sequence>
<organism evidence="1 2">
    <name type="scientific">Ixodes persulcatus</name>
    <name type="common">Taiga tick</name>
    <dbReference type="NCBI Taxonomy" id="34615"/>
    <lineage>
        <taxon>Eukaryota</taxon>
        <taxon>Metazoa</taxon>
        <taxon>Ecdysozoa</taxon>
        <taxon>Arthropoda</taxon>
        <taxon>Chelicerata</taxon>
        <taxon>Arachnida</taxon>
        <taxon>Acari</taxon>
        <taxon>Parasitiformes</taxon>
        <taxon>Ixodida</taxon>
        <taxon>Ixodoidea</taxon>
        <taxon>Ixodidae</taxon>
        <taxon>Ixodinae</taxon>
        <taxon>Ixodes</taxon>
    </lineage>
</organism>
<dbReference type="EMBL" id="JABSTQ010011525">
    <property type="protein sequence ID" value="KAG0410406.1"/>
    <property type="molecule type" value="Genomic_DNA"/>
</dbReference>
<keyword evidence="2" id="KW-1185">Reference proteome</keyword>
<gene>
    <name evidence="1" type="ORF">HPB47_012477</name>
</gene>
<comment type="caution">
    <text evidence="1">The sequence shown here is derived from an EMBL/GenBank/DDBJ whole genome shotgun (WGS) entry which is preliminary data.</text>
</comment>
<name>A0AC60NTD5_IXOPE</name>